<dbReference type="AlphaFoldDB" id="A0AA37GS50"/>
<reference evidence="1 2" key="1">
    <citation type="submission" date="2021-07" db="EMBL/GenBank/DDBJ databases">
        <title>Genome data of Colletotrichum spaethianum.</title>
        <authorList>
            <person name="Utami Y.D."/>
            <person name="Hiruma K."/>
        </authorList>
    </citation>
    <scope>NUCLEOTIDE SEQUENCE [LARGE SCALE GENOMIC DNA]</scope>
    <source>
        <strain evidence="1 2">MAFF 242679</strain>
    </source>
</reference>
<organism evidence="1 2">
    <name type="scientific">Colletotrichum liriopes</name>
    <dbReference type="NCBI Taxonomy" id="708192"/>
    <lineage>
        <taxon>Eukaryota</taxon>
        <taxon>Fungi</taxon>
        <taxon>Dikarya</taxon>
        <taxon>Ascomycota</taxon>
        <taxon>Pezizomycotina</taxon>
        <taxon>Sordariomycetes</taxon>
        <taxon>Hypocreomycetidae</taxon>
        <taxon>Glomerellales</taxon>
        <taxon>Glomerellaceae</taxon>
        <taxon>Colletotrichum</taxon>
        <taxon>Colletotrichum spaethianum species complex</taxon>
    </lineage>
</organism>
<proteinExistence type="predicted"/>
<dbReference type="EMBL" id="BPPX01000021">
    <property type="protein sequence ID" value="GJC86238.1"/>
    <property type="molecule type" value="Genomic_DNA"/>
</dbReference>
<evidence type="ECO:0000313" key="1">
    <source>
        <dbReference type="EMBL" id="GJC86238.1"/>
    </source>
</evidence>
<gene>
    <name evidence="1" type="ORF">ColLi_09076</name>
</gene>
<dbReference type="Proteomes" id="UP001055172">
    <property type="component" value="Unassembled WGS sequence"/>
</dbReference>
<keyword evidence="2" id="KW-1185">Reference proteome</keyword>
<sequence length="67" mass="7424">MGAVDGFDVIRQPISGLIDLRHVFWGKMIQEFMKSDIGGRCLFRYAYILSGWPLTIVEVGGCGEGES</sequence>
<evidence type="ECO:0000313" key="2">
    <source>
        <dbReference type="Proteomes" id="UP001055172"/>
    </source>
</evidence>
<name>A0AA37GS50_9PEZI</name>
<comment type="caution">
    <text evidence="1">The sequence shown here is derived from an EMBL/GenBank/DDBJ whole genome shotgun (WGS) entry which is preliminary data.</text>
</comment>
<protein>
    <submittedName>
        <fullName evidence="1">Uncharacterized protein</fullName>
    </submittedName>
</protein>
<accession>A0AA37GS50</accession>